<dbReference type="AlphaFoldDB" id="I3TDT7"/>
<dbReference type="RefSeq" id="WP_014737175.1">
    <property type="nucleotide sequence ID" value="NC_017954.1"/>
</dbReference>
<dbReference type="HOGENOM" id="CLU_075239_1_0_2"/>
<name>I3TDT7_THEC1</name>
<dbReference type="Proteomes" id="UP000005270">
    <property type="component" value="Chromosome"/>
</dbReference>
<sequence>MEVVGVIHLPRLPYTNTREDFDLDRVLEAVLRDVSVLERLGYDGVIVENYGDSPYPKRLRDPLALSTLAVIVREVAKSTSMRVGVNVLRNSGREAYAIAVATGARFIRVNALTETIVSDSGLIEPEAPRLRAIRRNYGGVEVYADVLVKHAGSLSLLAYSASGKGAEGYWDALRELIHDTVERGGADKVVLTGYRTGEAPEPGFVERARGLTHAPLVLGSGATPENIGLYKRYIDGVIVGSYIKVGGRAGNPVDEERARAFIRAARG</sequence>
<dbReference type="PIRSF" id="PIRSF005956">
    <property type="entry name" value="BtpA"/>
    <property type="match status" value="1"/>
</dbReference>
<accession>I3TDT7</accession>
<organism evidence="2 3">
    <name type="scientific">Thermogladius calderae (strain DSM 22663 / VKM B-2946 / 1633)</name>
    <dbReference type="NCBI Taxonomy" id="1184251"/>
    <lineage>
        <taxon>Archaea</taxon>
        <taxon>Thermoproteota</taxon>
        <taxon>Thermoprotei</taxon>
        <taxon>Desulfurococcales</taxon>
        <taxon>Desulfurococcaceae</taxon>
        <taxon>Thermogladius</taxon>
    </lineage>
</organism>
<reference evidence="2 3" key="1">
    <citation type="journal article" date="2012" name="J. Bacteriol.">
        <title>Complete genome sequence of the hyperthermophilic cellulolytic Crenarchaeon 'Thermogladius cellulolyticus' 1633.</title>
        <authorList>
            <person name="Mardanov A.V."/>
            <person name="Kochetkova T.V."/>
            <person name="Beletsky A.V."/>
            <person name="Bonch-Osmolovskaya E.A."/>
            <person name="Ravin N.V."/>
            <person name="Skryabin K.G."/>
        </authorList>
    </citation>
    <scope>NUCLEOTIDE SEQUENCE [LARGE SCALE GENOMIC DNA]</scope>
    <source>
        <strain evidence="3">DSM 22663 / VKM B-2946 / 1633</strain>
    </source>
</reference>
<keyword evidence="3" id="KW-1185">Reference proteome</keyword>
<dbReference type="InParanoid" id="I3TDT7"/>
<dbReference type="eggNOG" id="arCOG01982">
    <property type="taxonomic scope" value="Archaea"/>
</dbReference>
<dbReference type="OrthoDB" id="38543at2157"/>
<comment type="similarity">
    <text evidence="1">Belongs to the BtpA family.</text>
</comment>
<dbReference type="InterPro" id="IPR005137">
    <property type="entry name" value="BtpA"/>
</dbReference>
<dbReference type="GeneID" id="13012798"/>
<evidence type="ECO:0000313" key="3">
    <source>
        <dbReference type="Proteomes" id="UP000005270"/>
    </source>
</evidence>
<gene>
    <name evidence="2" type="ordered locus">TCELL_0500</name>
</gene>
<protein>
    <submittedName>
        <fullName evidence="2">Photosystem I assembly BtpA</fullName>
    </submittedName>
</protein>
<evidence type="ECO:0000313" key="2">
    <source>
        <dbReference type="EMBL" id="AFK50925.1"/>
    </source>
</evidence>
<dbReference type="PANTHER" id="PTHR21381:SF3">
    <property type="entry name" value="SGC REGION PROTEIN SGCQ-RELATED"/>
    <property type="match status" value="1"/>
</dbReference>
<dbReference type="InterPro" id="IPR011060">
    <property type="entry name" value="RibuloseP-bd_barrel"/>
</dbReference>
<dbReference type="Pfam" id="PF03437">
    <property type="entry name" value="BtpA"/>
    <property type="match status" value="1"/>
</dbReference>
<dbReference type="STRING" id="1184251.TCELL_0500"/>
<dbReference type="SUPFAM" id="SSF51366">
    <property type="entry name" value="Ribulose-phoshate binding barrel"/>
    <property type="match status" value="1"/>
</dbReference>
<proteinExistence type="inferred from homology"/>
<dbReference type="PANTHER" id="PTHR21381">
    <property type="entry name" value="ZGC:162297"/>
    <property type="match status" value="1"/>
</dbReference>
<evidence type="ECO:0000256" key="1">
    <source>
        <dbReference type="ARBA" id="ARBA00006007"/>
    </source>
</evidence>
<dbReference type="NCBIfam" id="TIGR00259">
    <property type="entry name" value="thylakoid_BtpA"/>
    <property type="match status" value="1"/>
</dbReference>
<dbReference type="KEGG" id="thg:TCELL_0500"/>
<dbReference type="EMBL" id="CP003531">
    <property type="protein sequence ID" value="AFK50925.1"/>
    <property type="molecule type" value="Genomic_DNA"/>
</dbReference>